<dbReference type="EMBL" id="BMJC01000006">
    <property type="protein sequence ID" value="GGB20776.1"/>
    <property type="molecule type" value="Genomic_DNA"/>
</dbReference>
<organism evidence="2 3">
    <name type="scientific">Puia dinghuensis</name>
    <dbReference type="NCBI Taxonomy" id="1792502"/>
    <lineage>
        <taxon>Bacteria</taxon>
        <taxon>Pseudomonadati</taxon>
        <taxon>Bacteroidota</taxon>
        <taxon>Chitinophagia</taxon>
        <taxon>Chitinophagales</taxon>
        <taxon>Chitinophagaceae</taxon>
        <taxon>Puia</taxon>
    </lineage>
</organism>
<reference evidence="2" key="1">
    <citation type="journal article" date="2014" name="Int. J. Syst. Evol. Microbiol.">
        <title>Complete genome sequence of Corynebacterium casei LMG S-19264T (=DSM 44701T), isolated from a smear-ripened cheese.</title>
        <authorList>
            <consortium name="US DOE Joint Genome Institute (JGI-PGF)"/>
            <person name="Walter F."/>
            <person name="Albersmeier A."/>
            <person name="Kalinowski J."/>
            <person name="Ruckert C."/>
        </authorList>
    </citation>
    <scope>NUCLEOTIDE SEQUENCE</scope>
    <source>
        <strain evidence="2">CGMCC 1.15448</strain>
    </source>
</reference>
<sequence length="110" mass="12185">MKKAILFSCIMLAVAITTTTTASAQPPRIAIEVIIGTRPPAPNEAQLMRGEEAKHPNITQAMHDIEGAMKRLHEAPDDFGGHKGQAESDLKQAYISLRKALYFRLYQDTH</sequence>
<dbReference type="RefSeq" id="WP_188937113.1">
    <property type="nucleotide sequence ID" value="NZ_BMJC01000006.1"/>
</dbReference>
<keyword evidence="1" id="KW-0732">Signal</keyword>
<dbReference type="AlphaFoldDB" id="A0A8J2UHY6"/>
<dbReference type="Proteomes" id="UP000607559">
    <property type="component" value="Unassembled WGS sequence"/>
</dbReference>
<comment type="caution">
    <text evidence="2">The sequence shown here is derived from an EMBL/GenBank/DDBJ whole genome shotgun (WGS) entry which is preliminary data.</text>
</comment>
<evidence type="ECO:0000313" key="2">
    <source>
        <dbReference type="EMBL" id="GGB20776.1"/>
    </source>
</evidence>
<protein>
    <submittedName>
        <fullName evidence="2">Uncharacterized protein</fullName>
    </submittedName>
</protein>
<feature type="chain" id="PRO_5035285658" evidence="1">
    <location>
        <begin position="25"/>
        <end position="110"/>
    </location>
</feature>
<reference evidence="2" key="2">
    <citation type="submission" date="2020-09" db="EMBL/GenBank/DDBJ databases">
        <authorList>
            <person name="Sun Q."/>
            <person name="Zhou Y."/>
        </authorList>
    </citation>
    <scope>NUCLEOTIDE SEQUENCE</scope>
    <source>
        <strain evidence="2">CGMCC 1.15448</strain>
    </source>
</reference>
<feature type="signal peptide" evidence="1">
    <location>
        <begin position="1"/>
        <end position="24"/>
    </location>
</feature>
<evidence type="ECO:0000313" key="3">
    <source>
        <dbReference type="Proteomes" id="UP000607559"/>
    </source>
</evidence>
<name>A0A8J2UHY6_9BACT</name>
<keyword evidence="3" id="KW-1185">Reference proteome</keyword>
<evidence type="ECO:0000256" key="1">
    <source>
        <dbReference type="SAM" id="SignalP"/>
    </source>
</evidence>
<gene>
    <name evidence="2" type="ORF">GCM10011511_50670</name>
</gene>
<accession>A0A8J2UHY6</accession>
<proteinExistence type="predicted"/>